<dbReference type="AlphaFoldDB" id="A0A811RY81"/>
<dbReference type="GO" id="GO:0016020">
    <property type="term" value="C:membrane"/>
    <property type="evidence" value="ECO:0007669"/>
    <property type="project" value="UniProtKB-SubCell"/>
</dbReference>
<feature type="transmembrane region" description="Helical" evidence="6">
    <location>
        <begin position="327"/>
        <end position="349"/>
    </location>
</feature>
<dbReference type="GO" id="GO:1990961">
    <property type="term" value="P:xenobiotic detoxification by transmembrane export across the plasma membrane"/>
    <property type="evidence" value="ECO:0007669"/>
    <property type="project" value="InterPro"/>
</dbReference>
<evidence type="ECO:0000313" key="8">
    <source>
        <dbReference type="Proteomes" id="UP000604825"/>
    </source>
</evidence>
<dbReference type="CDD" id="cd13132">
    <property type="entry name" value="MATE_eukaryotic"/>
    <property type="match status" value="1"/>
</dbReference>
<dbReference type="GO" id="GO:0042910">
    <property type="term" value="F:xenobiotic transmembrane transporter activity"/>
    <property type="evidence" value="ECO:0007669"/>
    <property type="project" value="InterPro"/>
</dbReference>
<dbReference type="Pfam" id="PF01554">
    <property type="entry name" value="MatE"/>
    <property type="match status" value="2"/>
</dbReference>
<dbReference type="PANTHER" id="PTHR11206">
    <property type="entry name" value="MULTIDRUG RESISTANCE PROTEIN"/>
    <property type="match status" value="1"/>
</dbReference>
<dbReference type="NCBIfam" id="TIGR00797">
    <property type="entry name" value="matE"/>
    <property type="match status" value="1"/>
</dbReference>
<protein>
    <recommendedName>
        <fullName evidence="9">Multidrug and toxic compound extrusion protein</fullName>
    </recommendedName>
</protein>
<evidence type="ECO:0000256" key="5">
    <source>
        <dbReference type="ARBA" id="ARBA00023136"/>
    </source>
</evidence>
<organism evidence="7 8">
    <name type="scientific">Miscanthus lutarioriparius</name>
    <dbReference type="NCBI Taxonomy" id="422564"/>
    <lineage>
        <taxon>Eukaryota</taxon>
        <taxon>Viridiplantae</taxon>
        <taxon>Streptophyta</taxon>
        <taxon>Embryophyta</taxon>
        <taxon>Tracheophyta</taxon>
        <taxon>Spermatophyta</taxon>
        <taxon>Magnoliopsida</taxon>
        <taxon>Liliopsida</taxon>
        <taxon>Poales</taxon>
        <taxon>Poaceae</taxon>
        <taxon>PACMAD clade</taxon>
        <taxon>Panicoideae</taxon>
        <taxon>Andropogonodae</taxon>
        <taxon>Andropogoneae</taxon>
        <taxon>Saccharinae</taxon>
        <taxon>Miscanthus</taxon>
    </lineage>
</organism>
<evidence type="ECO:0000256" key="1">
    <source>
        <dbReference type="ARBA" id="ARBA00004141"/>
    </source>
</evidence>
<dbReference type="EMBL" id="CAJGYO010000017">
    <property type="protein sequence ID" value="CAD6334101.1"/>
    <property type="molecule type" value="Genomic_DNA"/>
</dbReference>
<name>A0A811RY81_9POAL</name>
<evidence type="ECO:0000256" key="2">
    <source>
        <dbReference type="ARBA" id="ARBA00010199"/>
    </source>
</evidence>
<sequence length="431" mass="45305">MVSVMFVGHLGELPLAGASLAASLANVTGFSLLVGMAGALDTLCGQAFGVRQYGLLGVYKQRAMLVLALACVPIAVVWANAGQILLAVGQDPDVAAEAGAYARWLIPSLAAFVPLTCHTRFLQAQSVVVPVMASSAVTALAHVPVCYALVYRVGMGSKGAALSAAVSYGVNLTLLAVYVRLSSACKATWTGFSTEALSLSGLREFAKLAVPSAMMVCLEWWSFELLVLLSGVLPNPKLETSVLSICLSSFHLLTDLLYILVFSSLSSTRVSNELGAGQPGAARLAARVVVCMTLSQGVVLATIMILLRNIWGYAYSSEEEVVTYIARMLPILALSFLVDGLNGSLSGVITGCGKQKIGARVNLGAFYLVGIPTGVLLAFVFHLNGMGLWLGIVCGSIIKLALLLWITLHTDWGSEAMKANDRVLSSSVQTK</sequence>
<comment type="caution">
    <text evidence="7">The sequence shown here is derived from an EMBL/GenBank/DDBJ whole genome shotgun (WGS) entry which is preliminary data.</text>
</comment>
<dbReference type="InterPro" id="IPR002528">
    <property type="entry name" value="MATE_fam"/>
</dbReference>
<keyword evidence="8" id="KW-1185">Reference proteome</keyword>
<comment type="similarity">
    <text evidence="2">Belongs to the multi antimicrobial extrusion (MATE) (TC 2.A.66.1) family.</text>
</comment>
<keyword evidence="5 6" id="KW-0472">Membrane</keyword>
<keyword evidence="3 6" id="KW-0812">Transmembrane</keyword>
<comment type="subcellular location">
    <subcellularLocation>
        <location evidence="1">Membrane</location>
        <topology evidence="1">Multi-pass membrane protein</topology>
    </subcellularLocation>
</comment>
<evidence type="ECO:0000256" key="4">
    <source>
        <dbReference type="ARBA" id="ARBA00022989"/>
    </source>
</evidence>
<feature type="transmembrane region" description="Helical" evidence="6">
    <location>
        <begin position="20"/>
        <end position="43"/>
    </location>
</feature>
<dbReference type="OrthoDB" id="2126698at2759"/>
<keyword evidence="4 6" id="KW-1133">Transmembrane helix</keyword>
<gene>
    <name evidence="7" type="ORF">NCGR_LOCUS58199</name>
</gene>
<feature type="transmembrane region" description="Helical" evidence="6">
    <location>
        <begin position="162"/>
        <end position="181"/>
    </location>
</feature>
<evidence type="ECO:0000313" key="7">
    <source>
        <dbReference type="EMBL" id="CAD6334101.1"/>
    </source>
</evidence>
<dbReference type="GO" id="GO:0015297">
    <property type="term" value="F:antiporter activity"/>
    <property type="evidence" value="ECO:0007669"/>
    <property type="project" value="InterPro"/>
</dbReference>
<accession>A0A811RY81</accession>
<proteinExistence type="inferred from homology"/>
<evidence type="ECO:0000256" key="6">
    <source>
        <dbReference type="SAM" id="Phobius"/>
    </source>
</evidence>
<feature type="transmembrane region" description="Helical" evidence="6">
    <location>
        <begin position="98"/>
        <end position="115"/>
    </location>
</feature>
<feature type="transmembrane region" description="Helical" evidence="6">
    <location>
        <begin position="64"/>
        <end position="86"/>
    </location>
</feature>
<feature type="transmembrane region" description="Helical" evidence="6">
    <location>
        <begin position="387"/>
        <end position="408"/>
    </location>
</feature>
<dbReference type="InterPro" id="IPR045069">
    <property type="entry name" value="MATE_euk"/>
</dbReference>
<feature type="transmembrane region" description="Helical" evidence="6">
    <location>
        <begin position="127"/>
        <end position="150"/>
    </location>
</feature>
<dbReference type="Proteomes" id="UP000604825">
    <property type="component" value="Unassembled WGS sequence"/>
</dbReference>
<evidence type="ECO:0008006" key="9">
    <source>
        <dbReference type="Google" id="ProtNLM"/>
    </source>
</evidence>
<feature type="transmembrane region" description="Helical" evidence="6">
    <location>
        <begin position="361"/>
        <end position="381"/>
    </location>
</feature>
<evidence type="ECO:0000256" key="3">
    <source>
        <dbReference type="ARBA" id="ARBA00022692"/>
    </source>
</evidence>
<reference evidence="7" key="1">
    <citation type="submission" date="2020-10" db="EMBL/GenBank/DDBJ databases">
        <authorList>
            <person name="Han B."/>
            <person name="Lu T."/>
            <person name="Zhao Q."/>
            <person name="Huang X."/>
            <person name="Zhao Y."/>
        </authorList>
    </citation>
    <scope>NUCLEOTIDE SEQUENCE</scope>
</reference>
<feature type="transmembrane region" description="Helical" evidence="6">
    <location>
        <begin position="284"/>
        <end position="307"/>
    </location>
</feature>